<name>A0A0D2Q9Z9_HYPSF</name>
<accession>A0A0D2Q9Z9</accession>
<reference evidence="3" key="1">
    <citation type="submission" date="2014-04" db="EMBL/GenBank/DDBJ databases">
        <title>Evolutionary Origins and Diversification of the Mycorrhizal Mutualists.</title>
        <authorList>
            <consortium name="DOE Joint Genome Institute"/>
            <consortium name="Mycorrhizal Genomics Consortium"/>
            <person name="Kohler A."/>
            <person name="Kuo A."/>
            <person name="Nagy L.G."/>
            <person name="Floudas D."/>
            <person name="Copeland A."/>
            <person name="Barry K.W."/>
            <person name="Cichocki N."/>
            <person name="Veneault-Fourrey C."/>
            <person name="LaButti K."/>
            <person name="Lindquist E.A."/>
            <person name="Lipzen A."/>
            <person name="Lundell T."/>
            <person name="Morin E."/>
            <person name="Murat C."/>
            <person name="Riley R."/>
            <person name="Ohm R."/>
            <person name="Sun H."/>
            <person name="Tunlid A."/>
            <person name="Henrissat B."/>
            <person name="Grigoriev I.V."/>
            <person name="Hibbett D.S."/>
            <person name="Martin F."/>
        </authorList>
    </citation>
    <scope>NUCLEOTIDE SEQUENCE [LARGE SCALE GENOMIC DNA]</scope>
    <source>
        <strain evidence="3">FD-334 SS-4</strain>
    </source>
</reference>
<evidence type="ECO:0000256" key="1">
    <source>
        <dbReference type="SAM" id="MobiDB-lite"/>
    </source>
</evidence>
<evidence type="ECO:0000313" key="3">
    <source>
        <dbReference type="Proteomes" id="UP000054270"/>
    </source>
</evidence>
<protein>
    <submittedName>
        <fullName evidence="2">Uncharacterized protein</fullName>
    </submittedName>
</protein>
<organism evidence="2 3">
    <name type="scientific">Hypholoma sublateritium (strain FD-334 SS-4)</name>
    <dbReference type="NCBI Taxonomy" id="945553"/>
    <lineage>
        <taxon>Eukaryota</taxon>
        <taxon>Fungi</taxon>
        <taxon>Dikarya</taxon>
        <taxon>Basidiomycota</taxon>
        <taxon>Agaricomycotina</taxon>
        <taxon>Agaricomycetes</taxon>
        <taxon>Agaricomycetidae</taxon>
        <taxon>Agaricales</taxon>
        <taxon>Agaricineae</taxon>
        <taxon>Strophariaceae</taxon>
        <taxon>Hypholoma</taxon>
    </lineage>
</organism>
<gene>
    <name evidence="2" type="ORF">HYPSUDRAFT_707598</name>
</gene>
<proteinExistence type="predicted"/>
<dbReference type="AlphaFoldDB" id="A0A0D2Q9Z9"/>
<evidence type="ECO:0000313" key="2">
    <source>
        <dbReference type="EMBL" id="KJA28475.1"/>
    </source>
</evidence>
<keyword evidence="3" id="KW-1185">Reference proteome</keyword>
<feature type="region of interest" description="Disordered" evidence="1">
    <location>
        <begin position="1"/>
        <end position="23"/>
    </location>
</feature>
<dbReference type="Proteomes" id="UP000054270">
    <property type="component" value="Unassembled WGS sequence"/>
</dbReference>
<dbReference type="EMBL" id="KN817521">
    <property type="protein sequence ID" value="KJA28475.1"/>
    <property type="molecule type" value="Genomic_DNA"/>
</dbReference>
<sequence>MYTAQHRAGLDANQARRPNSRDSRLISTAAPASTLPCIDSRTPACLPRRPQRTCHTIAQLIPGQPPAGGMEARVSGGLGLRTCEGRLDRLSGPSQRAAFSGCARCATRLVTAPGPTAEHRTERHRARARILRRVRRTVVLSNAHHPSSFAQPSLIEITDSAQLSTRNIYPTLIPPGFHRAELISISAPNCRLCIFTKRVSALPCRSLHSERRCEGAYKLDEHRTLEGHVLYRPFICLGAKVT</sequence>